<feature type="region of interest" description="Disordered" evidence="1">
    <location>
        <begin position="1"/>
        <end position="27"/>
    </location>
</feature>
<dbReference type="Proteomes" id="UP000315677">
    <property type="component" value="Unassembled WGS sequence"/>
</dbReference>
<evidence type="ECO:0000313" key="2">
    <source>
        <dbReference type="EMBL" id="TQM11652.1"/>
    </source>
</evidence>
<dbReference type="EMBL" id="VFPA01000002">
    <property type="protein sequence ID" value="TQM11652.1"/>
    <property type="molecule type" value="Genomic_DNA"/>
</dbReference>
<evidence type="ECO:0000256" key="1">
    <source>
        <dbReference type="SAM" id="MobiDB-lite"/>
    </source>
</evidence>
<organism evidence="2 3">
    <name type="scientific">Pseudonocardia kunmingensis</name>
    <dbReference type="NCBI Taxonomy" id="630975"/>
    <lineage>
        <taxon>Bacteria</taxon>
        <taxon>Bacillati</taxon>
        <taxon>Actinomycetota</taxon>
        <taxon>Actinomycetes</taxon>
        <taxon>Pseudonocardiales</taxon>
        <taxon>Pseudonocardiaceae</taxon>
        <taxon>Pseudonocardia</taxon>
    </lineage>
</organism>
<dbReference type="AlphaFoldDB" id="A0A543DQP6"/>
<gene>
    <name evidence="2" type="ORF">FB558_4220</name>
</gene>
<sequence length="60" mass="6531">MPPDFVGRGIRRRSRRCGTRAPPSPFAHGFAQVTADLLEQTAADTRPVRTDRPDVGASDP</sequence>
<reference evidence="2 3" key="1">
    <citation type="submission" date="2019-06" db="EMBL/GenBank/DDBJ databases">
        <title>Sequencing the genomes of 1000 actinobacteria strains.</title>
        <authorList>
            <person name="Klenk H.-P."/>
        </authorList>
    </citation>
    <scope>NUCLEOTIDE SEQUENCE [LARGE SCALE GENOMIC DNA]</scope>
    <source>
        <strain evidence="2 3">DSM 45301</strain>
    </source>
</reference>
<feature type="region of interest" description="Disordered" evidence="1">
    <location>
        <begin position="41"/>
        <end position="60"/>
    </location>
</feature>
<evidence type="ECO:0000313" key="3">
    <source>
        <dbReference type="Proteomes" id="UP000315677"/>
    </source>
</evidence>
<feature type="compositionally biased region" description="Basic residues" evidence="1">
    <location>
        <begin position="9"/>
        <end position="18"/>
    </location>
</feature>
<name>A0A543DQP6_9PSEU</name>
<comment type="caution">
    <text evidence="2">The sequence shown here is derived from an EMBL/GenBank/DDBJ whole genome shotgun (WGS) entry which is preliminary data.</text>
</comment>
<protein>
    <submittedName>
        <fullName evidence="2">Uncharacterized protein</fullName>
    </submittedName>
</protein>
<proteinExistence type="predicted"/>
<keyword evidence="3" id="KW-1185">Reference proteome</keyword>
<accession>A0A543DQP6</accession>